<dbReference type="InterPro" id="IPR032839">
    <property type="entry name" value="RAB3GAP_N"/>
</dbReference>
<reference evidence="3" key="1">
    <citation type="submission" date="2023-10" db="EMBL/GenBank/DDBJ databases">
        <title>Genome assembly of Pristionchus species.</title>
        <authorList>
            <person name="Yoshida K."/>
            <person name="Sommer R.J."/>
        </authorList>
    </citation>
    <scope>NUCLEOTIDE SEQUENCE</scope>
    <source>
        <strain evidence="3">RS0144</strain>
    </source>
</reference>
<dbReference type="PANTHER" id="PTHR12472">
    <property type="entry name" value="RAB3-GAP REGULATORY DOMAIN"/>
    <property type="match status" value="1"/>
</dbReference>
<evidence type="ECO:0000256" key="1">
    <source>
        <dbReference type="SAM" id="MobiDB-lite"/>
    </source>
</evidence>
<name>A0AAV5U2K6_9BILA</name>
<dbReference type="EMBL" id="BTSX01000005">
    <property type="protein sequence ID" value="GMT00997.1"/>
    <property type="molecule type" value="Genomic_DNA"/>
</dbReference>
<evidence type="ECO:0000313" key="4">
    <source>
        <dbReference type="Proteomes" id="UP001432027"/>
    </source>
</evidence>
<feature type="region of interest" description="Disordered" evidence="1">
    <location>
        <begin position="50"/>
        <end position="87"/>
    </location>
</feature>
<dbReference type="Proteomes" id="UP001432027">
    <property type="component" value="Unassembled WGS sequence"/>
</dbReference>
<feature type="region of interest" description="Disordered" evidence="1">
    <location>
        <begin position="739"/>
        <end position="763"/>
    </location>
</feature>
<proteinExistence type="predicted"/>
<feature type="domain" description="Rab3-GAP regulatory subunit N-terminal" evidence="2">
    <location>
        <begin position="99"/>
        <end position="447"/>
    </location>
</feature>
<dbReference type="Pfam" id="PF14655">
    <property type="entry name" value="RAB3GAP2_N"/>
    <property type="match status" value="1"/>
</dbReference>
<gene>
    <name evidence="3" type="ORF">PENTCL1PPCAC_23171</name>
</gene>
<accession>A0AAV5U2K6</accession>
<dbReference type="AlphaFoldDB" id="A0AAV5U2K6"/>
<protein>
    <recommendedName>
        <fullName evidence="2">Rab3-GAP regulatory subunit N-terminal domain-containing protein</fullName>
    </recommendedName>
</protein>
<dbReference type="PANTHER" id="PTHR12472:SF0">
    <property type="entry name" value="RAB3 GTPASE-ACTIVATING PROTEIN NON-CATALYTIC SUBUNIT"/>
    <property type="match status" value="1"/>
</dbReference>
<dbReference type="InterPro" id="IPR026059">
    <property type="entry name" value="Rab3GAP2"/>
</dbReference>
<organism evidence="3 4">
    <name type="scientific">Pristionchus entomophagus</name>
    <dbReference type="NCBI Taxonomy" id="358040"/>
    <lineage>
        <taxon>Eukaryota</taxon>
        <taxon>Metazoa</taxon>
        <taxon>Ecdysozoa</taxon>
        <taxon>Nematoda</taxon>
        <taxon>Chromadorea</taxon>
        <taxon>Rhabditida</taxon>
        <taxon>Rhabditina</taxon>
        <taxon>Diplogasteromorpha</taxon>
        <taxon>Diplogasteroidea</taxon>
        <taxon>Neodiplogasteridae</taxon>
        <taxon>Pristionchus</taxon>
    </lineage>
</organism>
<evidence type="ECO:0000259" key="2">
    <source>
        <dbReference type="Pfam" id="PF14655"/>
    </source>
</evidence>
<evidence type="ECO:0000313" key="3">
    <source>
        <dbReference type="EMBL" id="GMT00997.1"/>
    </source>
</evidence>
<comment type="caution">
    <text evidence="3">The sequence shown here is derived from an EMBL/GenBank/DDBJ whole genome shotgun (WGS) entry which is preliminary data.</text>
</comment>
<keyword evidence="4" id="KW-1185">Reference proteome</keyword>
<sequence>MSGMGMNSEYKDKSVIDARMRNVRKKEKLSLLLSAAIPDPTKLLFHLSTTPRISEDSDGDSESDEGRQGVADEGVEGWTDRKDERRRRGRNGEIEGLDWLSDSIIESWGGLEYVALARSSSVALLGRRGDALSILFAKPLPMEVGEEISSVLLMGVGSRRVSGSIDGIIVLVGTSDGRLTLLSESSSLLFSHRFVSTPITAMRTTNEDVVLVSEHEMVQIDRKSLYTLVSEARKMNGGKKRVELDYTMLNRLSKKVSMDAIASPFPPSTMDRYTECSMKKFHGRVERCRGDAVYWMSLRESYGALGIWESESREGVRDTIVKWGTQYLPSFLQSAMQSPELVPRETKSAVTWRVMGESRFAISLHPAPSGSPLIAVADNLARVAIVESSTGQVIRVWKGYRDASCGWIRVRGEGGKRALFLAILAPRRNLLEIWSAPNGRRVAARQVRGLALLESSSQVLSEGMKKGSEEEEGEDRLFLLGYKGNLYEIDVAFDSLLQLNTDDEQHDRILLKETELSSMSGLPSLVSTLKTGSAKRMALISYIHLASQVEETEETLKELMKMESLSPLCTSLLSLCQSYSRLRGLWKRERASTSPDLPNQFDREAYVELLPLIEKCLQERREGVYSESYVAPAFASLPTLTLSEFLTSFNLHAAPLKLSLGSDTIPFLSFLFSPLMEERVDVDEFVCAVAALHISQSELSSLFTLFWSLSDSILPSHLTPSIHILFSLVGRSEEPALVGRRKSRSSSTSSMNGVVKEKMEETARKSGDPLRGSVLLTLLSLFSHHEAVDEFETVREDVQRLEGVLRVAPLLSRLSSLTPDEETMSIERLMEGGTTVLREQVARMVSMERLLPSQLLTDPTIIPLRESLPHSLDCSLLCAETAWTLMREWTGKSSFESCRLAIEYAKAVVDRRLRILLSSLLWSTTLLGALKAVSNQSRGAERDLHSQLVPTHRVADFIVCLFSLLSSLVQEGDKDEETETLMESERARIEEWIEPVMMRKMDKGEKKGCCTSSNGVKCESLVEVLERQGEINEECLHLHRVLLAAAHVTMAVGRSPSAVRDLFPSQLHSALFNNLSSRVKTVDEDEMDVIGKRRAALIERACNYPNPATRDSLLFLCGEWQLMGMWQASDARACLRESRDDEGCLILASLPHNTRVAILQPAVASRLKLLAIDNEVLLSAKDERSLSDLCGDEFVDDTSPESTKKLLWMLQSLSAAAAPTKQLVLIANTYFGLDL</sequence>